<feature type="compositionally biased region" description="Basic and acidic residues" evidence="1">
    <location>
        <begin position="78"/>
        <end position="87"/>
    </location>
</feature>
<dbReference type="AlphaFoldDB" id="A0A2Z7ANS9"/>
<gene>
    <name evidence="2" type="ORF">F511_25108</name>
</gene>
<dbReference type="EMBL" id="KV013960">
    <property type="protein sequence ID" value="KZV23066.1"/>
    <property type="molecule type" value="Genomic_DNA"/>
</dbReference>
<organism evidence="2 3">
    <name type="scientific">Dorcoceras hygrometricum</name>
    <dbReference type="NCBI Taxonomy" id="472368"/>
    <lineage>
        <taxon>Eukaryota</taxon>
        <taxon>Viridiplantae</taxon>
        <taxon>Streptophyta</taxon>
        <taxon>Embryophyta</taxon>
        <taxon>Tracheophyta</taxon>
        <taxon>Spermatophyta</taxon>
        <taxon>Magnoliopsida</taxon>
        <taxon>eudicotyledons</taxon>
        <taxon>Gunneridae</taxon>
        <taxon>Pentapetalae</taxon>
        <taxon>asterids</taxon>
        <taxon>lamiids</taxon>
        <taxon>Lamiales</taxon>
        <taxon>Gesneriaceae</taxon>
        <taxon>Didymocarpoideae</taxon>
        <taxon>Trichosporeae</taxon>
        <taxon>Loxocarpinae</taxon>
        <taxon>Dorcoceras</taxon>
    </lineage>
</organism>
<feature type="region of interest" description="Disordered" evidence="1">
    <location>
        <begin position="163"/>
        <end position="193"/>
    </location>
</feature>
<keyword evidence="3" id="KW-1185">Reference proteome</keyword>
<reference evidence="2 3" key="1">
    <citation type="journal article" date="2015" name="Proc. Natl. Acad. Sci. U.S.A.">
        <title>The resurrection genome of Boea hygrometrica: A blueprint for survival of dehydration.</title>
        <authorList>
            <person name="Xiao L."/>
            <person name="Yang G."/>
            <person name="Zhang L."/>
            <person name="Yang X."/>
            <person name="Zhao S."/>
            <person name="Ji Z."/>
            <person name="Zhou Q."/>
            <person name="Hu M."/>
            <person name="Wang Y."/>
            <person name="Chen M."/>
            <person name="Xu Y."/>
            <person name="Jin H."/>
            <person name="Xiao X."/>
            <person name="Hu G."/>
            <person name="Bao F."/>
            <person name="Hu Y."/>
            <person name="Wan P."/>
            <person name="Li L."/>
            <person name="Deng X."/>
            <person name="Kuang T."/>
            <person name="Xiang C."/>
            <person name="Zhu J.K."/>
            <person name="Oliver M.J."/>
            <person name="He Y."/>
        </authorList>
    </citation>
    <scope>NUCLEOTIDE SEQUENCE [LARGE SCALE GENOMIC DNA]</scope>
    <source>
        <strain evidence="3">cv. XS01</strain>
    </source>
</reference>
<evidence type="ECO:0000313" key="2">
    <source>
        <dbReference type="EMBL" id="KZV23066.1"/>
    </source>
</evidence>
<proteinExistence type="predicted"/>
<sequence length="285" mass="31193">MRAASAYAVSRDAAPSSVIIARDVAHHLATCAPQASYRPATMCDDHAGSEDCRSRGAAHAAQRSGHQARNLRATNSHRPCDASRDSGQRVAHPSVKARQPVAQSLARRGGMSRPEVAIHCAASAQSRARTCVRWGAAMRGGARSSFQTATPMETLLKRFQSFKPPTLTGTESASDYMPPRRTTNRQTEQGSTSTEVLNAAATPMETLLKRFQSFKSPTLTGTESASDCENWLEDIEQLFEALDYTDERRVKLIIHQLHGIEKSWWVATKKALENQGTAITWAVFL</sequence>
<name>A0A2Z7ANS9_9LAMI</name>
<dbReference type="Proteomes" id="UP000250235">
    <property type="component" value="Unassembled WGS sequence"/>
</dbReference>
<feature type="compositionally biased region" description="Polar residues" evidence="1">
    <location>
        <begin position="184"/>
        <end position="193"/>
    </location>
</feature>
<evidence type="ECO:0008006" key="4">
    <source>
        <dbReference type="Google" id="ProtNLM"/>
    </source>
</evidence>
<evidence type="ECO:0000256" key="1">
    <source>
        <dbReference type="SAM" id="MobiDB-lite"/>
    </source>
</evidence>
<accession>A0A2Z7ANS9</accession>
<feature type="region of interest" description="Disordered" evidence="1">
    <location>
        <begin position="59"/>
        <end position="101"/>
    </location>
</feature>
<feature type="compositionally biased region" description="Polar residues" evidence="1">
    <location>
        <begin position="64"/>
        <end position="77"/>
    </location>
</feature>
<evidence type="ECO:0000313" key="3">
    <source>
        <dbReference type="Proteomes" id="UP000250235"/>
    </source>
</evidence>
<protein>
    <recommendedName>
        <fullName evidence="4">Retrotransposon gag domain-containing protein</fullName>
    </recommendedName>
</protein>